<protein>
    <submittedName>
        <fullName evidence="9">Putative ABC transport system permease protein</fullName>
    </submittedName>
</protein>
<dbReference type="Proteomes" id="UP000198725">
    <property type="component" value="Unassembled WGS sequence"/>
</dbReference>
<dbReference type="Pfam" id="PF02687">
    <property type="entry name" value="FtsX"/>
    <property type="match status" value="1"/>
</dbReference>
<dbReference type="InterPro" id="IPR003838">
    <property type="entry name" value="ABC3_permease_C"/>
</dbReference>
<dbReference type="GO" id="GO:0005886">
    <property type="term" value="C:plasma membrane"/>
    <property type="evidence" value="ECO:0007669"/>
    <property type="project" value="UniProtKB-SubCell"/>
</dbReference>
<evidence type="ECO:0000256" key="5">
    <source>
        <dbReference type="ARBA" id="ARBA00023136"/>
    </source>
</evidence>
<dbReference type="InterPro" id="IPR050250">
    <property type="entry name" value="Macrolide_Exporter_MacB"/>
</dbReference>
<sequence length="436" mass="47342">MMFGYYLDLALRSLRRNKVLTTLMVLALALGIGACITTLTVLKLLSGDPIPQKSAQLFYPQLDPYPANQPFSRSGKRLPFLMSYVDAMNLIHAHKAERQAAMAMSQVKLMPPSGEGKPFYAQGVLATADFFPMFDAPFQYGSGWTAADDDSRAQVVVIAGYLNDKLFGGANSVGKMIRIEDHDFRIIGVLRAWAPQPRFYALHLGGRSYGKGDAVFLPLQGARADGLMPSAMMGYGKSIDVDHLESAEAIWLGLWVQLPNAAAVSTYRSFLGNYAREQVSLGRFRKSHTALSGLMEWMRSEHVVPEDVRLQAGLAFGFLLICVVNTVGLLLAKCLRRSREIGVRRALGASRGAIFAQFMVEAAIVGLAGGVLGLCFAELGLLGIRHQPAQYASLAHLDLSMFLFTFVVALAASLVAGLLPAWRACVVAPAPQLKDA</sequence>
<dbReference type="AlphaFoldDB" id="A0A1I4A7Y9"/>
<dbReference type="InterPro" id="IPR025857">
    <property type="entry name" value="MacB_PCD"/>
</dbReference>
<keyword evidence="10" id="KW-1185">Reference proteome</keyword>
<reference evidence="10" key="1">
    <citation type="submission" date="2016-10" db="EMBL/GenBank/DDBJ databases">
        <authorList>
            <person name="Varghese N."/>
            <person name="Submissions S."/>
        </authorList>
    </citation>
    <scope>NUCLEOTIDE SEQUENCE [LARGE SCALE GENOMIC DNA]</scope>
    <source>
        <strain evidence="10">MO64</strain>
    </source>
</reference>
<dbReference type="PANTHER" id="PTHR30572:SF18">
    <property type="entry name" value="ABC-TYPE MACROLIDE FAMILY EXPORT SYSTEM PERMEASE COMPONENT 2"/>
    <property type="match status" value="1"/>
</dbReference>
<feature type="domain" description="MacB-like periplasmic core" evidence="8">
    <location>
        <begin position="21"/>
        <end position="228"/>
    </location>
</feature>
<keyword evidence="3 6" id="KW-0812">Transmembrane</keyword>
<evidence type="ECO:0000259" key="8">
    <source>
        <dbReference type="Pfam" id="PF12704"/>
    </source>
</evidence>
<evidence type="ECO:0000256" key="4">
    <source>
        <dbReference type="ARBA" id="ARBA00022989"/>
    </source>
</evidence>
<proteinExistence type="predicted"/>
<feature type="domain" description="ABC3 transporter permease C-terminal" evidence="7">
    <location>
        <begin position="314"/>
        <end position="424"/>
    </location>
</feature>
<keyword evidence="2" id="KW-1003">Cell membrane</keyword>
<evidence type="ECO:0000256" key="6">
    <source>
        <dbReference type="SAM" id="Phobius"/>
    </source>
</evidence>
<evidence type="ECO:0000256" key="3">
    <source>
        <dbReference type="ARBA" id="ARBA00022692"/>
    </source>
</evidence>
<evidence type="ECO:0000313" key="9">
    <source>
        <dbReference type="EMBL" id="SFK52532.1"/>
    </source>
</evidence>
<dbReference type="GO" id="GO:0022857">
    <property type="term" value="F:transmembrane transporter activity"/>
    <property type="evidence" value="ECO:0007669"/>
    <property type="project" value="TreeGrafter"/>
</dbReference>
<feature type="transmembrane region" description="Helical" evidence="6">
    <location>
        <begin position="353"/>
        <end position="379"/>
    </location>
</feature>
<organism evidence="9 10">
    <name type="scientific">Rhodanobacter glycinis</name>
    <dbReference type="NCBI Taxonomy" id="582702"/>
    <lineage>
        <taxon>Bacteria</taxon>
        <taxon>Pseudomonadati</taxon>
        <taxon>Pseudomonadota</taxon>
        <taxon>Gammaproteobacteria</taxon>
        <taxon>Lysobacterales</taxon>
        <taxon>Rhodanobacteraceae</taxon>
        <taxon>Rhodanobacter</taxon>
    </lineage>
</organism>
<dbReference type="Pfam" id="PF12704">
    <property type="entry name" value="MacB_PCD"/>
    <property type="match status" value="1"/>
</dbReference>
<evidence type="ECO:0000256" key="2">
    <source>
        <dbReference type="ARBA" id="ARBA00022475"/>
    </source>
</evidence>
<comment type="subcellular location">
    <subcellularLocation>
        <location evidence="1">Cell membrane</location>
        <topology evidence="1">Multi-pass membrane protein</topology>
    </subcellularLocation>
</comment>
<dbReference type="PANTHER" id="PTHR30572">
    <property type="entry name" value="MEMBRANE COMPONENT OF TRANSPORTER-RELATED"/>
    <property type="match status" value="1"/>
</dbReference>
<evidence type="ECO:0000259" key="7">
    <source>
        <dbReference type="Pfam" id="PF02687"/>
    </source>
</evidence>
<keyword evidence="4 6" id="KW-1133">Transmembrane helix</keyword>
<name>A0A1I4A7Y9_9GAMM</name>
<feature type="transmembrane region" description="Helical" evidence="6">
    <location>
        <begin position="312"/>
        <end position="332"/>
    </location>
</feature>
<evidence type="ECO:0000256" key="1">
    <source>
        <dbReference type="ARBA" id="ARBA00004651"/>
    </source>
</evidence>
<feature type="transmembrane region" description="Helical" evidence="6">
    <location>
        <begin position="399"/>
        <end position="419"/>
    </location>
</feature>
<evidence type="ECO:0000313" key="10">
    <source>
        <dbReference type="Proteomes" id="UP000198725"/>
    </source>
</evidence>
<gene>
    <name evidence="9" type="ORF">SAMN05192579_103302</name>
</gene>
<accession>A0A1I4A7Y9</accession>
<dbReference type="EMBL" id="FOSR01000003">
    <property type="protein sequence ID" value="SFK52532.1"/>
    <property type="molecule type" value="Genomic_DNA"/>
</dbReference>
<keyword evidence="5 6" id="KW-0472">Membrane</keyword>